<gene>
    <name evidence="2" type="ORF">SAMN05216382_1182</name>
</gene>
<keyword evidence="1" id="KW-0732">Signal</keyword>
<reference evidence="3" key="1">
    <citation type="submission" date="2016-10" db="EMBL/GenBank/DDBJ databases">
        <authorList>
            <person name="Varghese N."/>
            <person name="Submissions S."/>
        </authorList>
    </citation>
    <scope>NUCLEOTIDE SEQUENCE [LARGE SCALE GENOMIC DNA]</scope>
    <source>
        <strain evidence="3">JS21-1</strain>
    </source>
</reference>
<proteinExistence type="predicted"/>
<sequence>MRALPIAALAAATMMSACATGPQRFPVSATRFHYDPVTQRGTISVEPLAGPTTPSIEYKTYAAAVQSELLRQGFTNPAPGTTAEYIATVGFTRAPQSLPRRRSPISIGLGGGVGGGGWRSGGGVGAGVGFPVGGGGGGEGVVTELSVRIRKGPDAIWEGQAQSLTDVSAPTADAASIAQRLAGALFTGFPGESGRTIEVK</sequence>
<dbReference type="Proteomes" id="UP000199214">
    <property type="component" value="Unassembled WGS sequence"/>
</dbReference>
<feature type="signal peptide" evidence="1">
    <location>
        <begin position="1"/>
        <end position="19"/>
    </location>
</feature>
<organism evidence="2 3">
    <name type="scientific">Sphingomonas palmae</name>
    <dbReference type="NCBI Taxonomy" id="1855283"/>
    <lineage>
        <taxon>Bacteria</taxon>
        <taxon>Pseudomonadati</taxon>
        <taxon>Pseudomonadota</taxon>
        <taxon>Alphaproteobacteria</taxon>
        <taxon>Sphingomonadales</taxon>
        <taxon>Sphingomonadaceae</taxon>
        <taxon>Sphingomonas</taxon>
    </lineage>
</organism>
<dbReference type="AlphaFoldDB" id="A0A1H7L9L9"/>
<keyword evidence="3" id="KW-1185">Reference proteome</keyword>
<accession>A0A1H7L9L9</accession>
<protein>
    <recommendedName>
        <fullName evidence="4">DUF4136 domain-containing protein</fullName>
    </recommendedName>
</protein>
<feature type="chain" id="PRO_5011634134" description="DUF4136 domain-containing protein" evidence="1">
    <location>
        <begin position="20"/>
        <end position="200"/>
    </location>
</feature>
<dbReference type="RefSeq" id="WP_093004294.1">
    <property type="nucleotide sequence ID" value="NZ_FNZZ01000002.1"/>
</dbReference>
<evidence type="ECO:0000256" key="1">
    <source>
        <dbReference type="SAM" id="SignalP"/>
    </source>
</evidence>
<dbReference type="EMBL" id="FNZZ01000002">
    <property type="protein sequence ID" value="SEK95446.1"/>
    <property type="molecule type" value="Genomic_DNA"/>
</dbReference>
<name>A0A1H7L9L9_9SPHN</name>
<evidence type="ECO:0008006" key="4">
    <source>
        <dbReference type="Google" id="ProtNLM"/>
    </source>
</evidence>
<evidence type="ECO:0000313" key="3">
    <source>
        <dbReference type="Proteomes" id="UP000199214"/>
    </source>
</evidence>
<dbReference type="OrthoDB" id="7428103at2"/>
<dbReference type="PROSITE" id="PS51257">
    <property type="entry name" value="PROKAR_LIPOPROTEIN"/>
    <property type="match status" value="1"/>
</dbReference>
<evidence type="ECO:0000313" key="2">
    <source>
        <dbReference type="EMBL" id="SEK95446.1"/>
    </source>
</evidence>
<dbReference type="STRING" id="1855283.SAMN05216382_1182"/>